<gene>
    <name evidence="2" type="ORF">Ate02nite_15410</name>
</gene>
<dbReference type="EMBL" id="BOMY01000010">
    <property type="protein sequence ID" value="GIF18811.1"/>
    <property type="molecule type" value="Genomic_DNA"/>
</dbReference>
<sequence>MGGKQDHLFSGIGVGQRSDQAGDEQSSTPEWRGDGGYRLNARRKWQLLGDGAGPFDRDASVVVGLGLGAVQAGLDLLKAPAEGMPRCGEGKRLDGPLSA</sequence>
<dbReference type="AlphaFoldDB" id="A0A919NHL4"/>
<feature type="compositionally biased region" description="Polar residues" evidence="1">
    <location>
        <begin position="17"/>
        <end position="29"/>
    </location>
</feature>
<dbReference type="Proteomes" id="UP000623608">
    <property type="component" value="Unassembled WGS sequence"/>
</dbReference>
<accession>A0A919NHL4</accession>
<organism evidence="2 3">
    <name type="scientific">Paractinoplanes tereljensis</name>
    <dbReference type="NCBI Taxonomy" id="571912"/>
    <lineage>
        <taxon>Bacteria</taxon>
        <taxon>Bacillati</taxon>
        <taxon>Actinomycetota</taxon>
        <taxon>Actinomycetes</taxon>
        <taxon>Micromonosporales</taxon>
        <taxon>Micromonosporaceae</taxon>
        <taxon>Paractinoplanes</taxon>
    </lineage>
</organism>
<comment type="caution">
    <text evidence="2">The sequence shown here is derived from an EMBL/GenBank/DDBJ whole genome shotgun (WGS) entry which is preliminary data.</text>
</comment>
<protein>
    <submittedName>
        <fullName evidence="2">Uncharacterized protein</fullName>
    </submittedName>
</protein>
<keyword evidence="3" id="KW-1185">Reference proteome</keyword>
<reference evidence="2" key="1">
    <citation type="submission" date="2021-01" db="EMBL/GenBank/DDBJ databases">
        <title>Whole genome shotgun sequence of Actinoplanes tereljensis NBRC 105297.</title>
        <authorList>
            <person name="Komaki H."/>
            <person name="Tamura T."/>
        </authorList>
    </citation>
    <scope>NUCLEOTIDE SEQUENCE</scope>
    <source>
        <strain evidence="2">NBRC 105297</strain>
    </source>
</reference>
<feature type="region of interest" description="Disordered" evidence="1">
    <location>
        <begin position="1"/>
        <end position="36"/>
    </location>
</feature>
<evidence type="ECO:0000313" key="2">
    <source>
        <dbReference type="EMBL" id="GIF18811.1"/>
    </source>
</evidence>
<name>A0A919NHL4_9ACTN</name>
<evidence type="ECO:0000256" key="1">
    <source>
        <dbReference type="SAM" id="MobiDB-lite"/>
    </source>
</evidence>
<evidence type="ECO:0000313" key="3">
    <source>
        <dbReference type="Proteomes" id="UP000623608"/>
    </source>
</evidence>
<proteinExistence type="predicted"/>